<dbReference type="Gene3D" id="1.20.120.1810">
    <property type="match status" value="1"/>
</dbReference>
<evidence type="ECO:0000313" key="2">
    <source>
        <dbReference type="EMBL" id="WAS97198.1"/>
    </source>
</evidence>
<dbReference type="InterPro" id="IPR007627">
    <property type="entry name" value="RNA_pol_sigma70_r2"/>
</dbReference>
<gene>
    <name evidence="2" type="ORF">O0S08_13705</name>
</gene>
<proteinExistence type="predicted"/>
<keyword evidence="3" id="KW-1185">Reference proteome</keyword>
<organism evidence="2 3">
    <name type="scientific">Nannocystis punicea</name>
    <dbReference type="NCBI Taxonomy" id="2995304"/>
    <lineage>
        <taxon>Bacteria</taxon>
        <taxon>Pseudomonadati</taxon>
        <taxon>Myxococcota</taxon>
        <taxon>Polyangia</taxon>
        <taxon>Nannocystales</taxon>
        <taxon>Nannocystaceae</taxon>
        <taxon>Nannocystis</taxon>
    </lineage>
</organism>
<dbReference type="InterPro" id="IPR050239">
    <property type="entry name" value="Sigma-70_RNA_pol_init_factors"/>
</dbReference>
<evidence type="ECO:0000313" key="3">
    <source>
        <dbReference type="Proteomes" id="UP001164459"/>
    </source>
</evidence>
<dbReference type="Proteomes" id="UP001164459">
    <property type="component" value="Chromosome"/>
</dbReference>
<dbReference type="Pfam" id="PF04542">
    <property type="entry name" value="Sigma70_r2"/>
    <property type="match status" value="1"/>
</dbReference>
<name>A0ABY7HD60_9BACT</name>
<dbReference type="PANTHER" id="PTHR30603:SF47">
    <property type="entry name" value="RNA POLYMERASE SIGMA FACTOR SIGD, CHLOROPLASTIC"/>
    <property type="match status" value="1"/>
</dbReference>
<dbReference type="SUPFAM" id="SSF88946">
    <property type="entry name" value="Sigma2 domain of RNA polymerase sigma factors"/>
    <property type="match status" value="1"/>
</dbReference>
<evidence type="ECO:0000259" key="1">
    <source>
        <dbReference type="Pfam" id="PF04542"/>
    </source>
</evidence>
<accession>A0ABY7HD60</accession>
<reference evidence="2" key="1">
    <citation type="submission" date="2022-11" db="EMBL/GenBank/DDBJ databases">
        <title>Minimal conservation of predation-associated metabolite biosynthetic gene clusters underscores biosynthetic potential of Myxococcota including descriptions for ten novel species: Archangium lansinium sp. nov., Myxococcus landrumus sp. nov., Nannocystis bai.</title>
        <authorList>
            <person name="Ahearne A."/>
            <person name="Stevens C."/>
            <person name="Dowd S."/>
        </authorList>
    </citation>
    <scope>NUCLEOTIDE SEQUENCE</scope>
    <source>
        <strain evidence="2">Fl3</strain>
    </source>
</reference>
<dbReference type="EMBL" id="CP114040">
    <property type="protein sequence ID" value="WAS97198.1"/>
    <property type="molecule type" value="Genomic_DNA"/>
</dbReference>
<feature type="domain" description="RNA polymerase sigma-70 region 2" evidence="1">
    <location>
        <begin position="147"/>
        <end position="185"/>
    </location>
</feature>
<dbReference type="RefSeq" id="WP_269039562.1">
    <property type="nucleotide sequence ID" value="NZ_CP114040.1"/>
</dbReference>
<sequence length="267" mass="28536">MPPDEGLARSLRVMAPHAGPRLESSEVQAAARAYDEARLVLWRALLTGARAAAFRRALREAQPDGPFAGGSRSIAAVRSAGRAADPAFRTSASLARKRVERDALARARQLRDRLTLGCLGLAASFARAHRGAGHGGGRGLSLVARGDDAIQAALEHLLLAIDRFEPERGVRFSSFAGWYLRRGVQQARLDVLPTAINLSALAAWGKIEDEERALRYELGREPTDDELVARIGSASKVATARATAAALAPIADADEHELDDLWQPGGA</sequence>
<dbReference type="PANTHER" id="PTHR30603">
    <property type="entry name" value="RNA POLYMERASE SIGMA FACTOR RPO"/>
    <property type="match status" value="1"/>
</dbReference>
<protein>
    <submittedName>
        <fullName evidence="2">Sigma factor</fullName>
    </submittedName>
</protein>
<dbReference type="InterPro" id="IPR013325">
    <property type="entry name" value="RNA_pol_sigma_r2"/>
</dbReference>